<dbReference type="SUPFAM" id="SSF50475">
    <property type="entry name" value="FMN-binding split barrel"/>
    <property type="match status" value="1"/>
</dbReference>
<dbReference type="OrthoDB" id="1432662at2"/>
<dbReference type="PANTHER" id="PTHR34818:SF1">
    <property type="entry name" value="PROTEIN BLI-3"/>
    <property type="match status" value="1"/>
</dbReference>
<evidence type="ECO:0000313" key="2">
    <source>
        <dbReference type="EMBL" id="SFR41537.1"/>
    </source>
</evidence>
<evidence type="ECO:0000259" key="1">
    <source>
        <dbReference type="Pfam" id="PF16242"/>
    </source>
</evidence>
<dbReference type="InterPro" id="IPR052917">
    <property type="entry name" value="Stress-Dev_Protein"/>
</dbReference>
<dbReference type="RefSeq" id="WP_090214395.1">
    <property type="nucleotide sequence ID" value="NZ_FOYO01000001.1"/>
</dbReference>
<dbReference type="Gene3D" id="2.30.110.10">
    <property type="entry name" value="Electron Transport, Fmn-binding Protein, Chain A"/>
    <property type="match status" value="1"/>
</dbReference>
<keyword evidence="3" id="KW-1185">Reference proteome</keyword>
<proteinExistence type="predicted"/>
<dbReference type="EMBL" id="FOYO01000001">
    <property type="protein sequence ID" value="SFR41537.1"/>
    <property type="molecule type" value="Genomic_DNA"/>
</dbReference>
<organism evidence="2 3">
    <name type="scientific">Litoreibacter janthinus</name>
    <dbReference type="NCBI Taxonomy" id="670154"/>
    <lineage>
        <taxon>Bacteria</taxon>
        <taxon>Pseudomonadati</taxon>
        <taxon>Pseudomonadota</taxon>
        <taxon>Alphaproteobacteria</taxon>
        <taxon>Rhodobacterales</taxon>
        <taxon>Roseobacteraceae</taxon>
        <taxon>Litoreibacter</taxon>
    </lineage>
</organism>
<evidence type="ECO:0000313" key="3">
    <source>
        <dbReference type="Proteomes" id="UP000199658"/>
    </source>
</evidence>
<feature type="domain" description="General stress protein FMN-binding split barrel" evidence="1">
    <location>
        <begin position="11"/>
        <end position="154"/>
    </location>
</feature>
<accession>A0A1I6GHI8</accession>
<name>A0A1I6GHI8_9RHOB</name>
<dbReference type="InterPro" id="IPR038725">
    <property type="entry name" value="YdaG_split_barrel_FMN-bd"/>
</dbReference>
<protein>
    <submittedName>
        <fullName evidence="2">General stress protein 26</fullName>
    </submittedName>
</protein>
<dbReference type="STRING" id="670154.SAMN04488002_1474"/>
<dbReference type="AlphaFoldDB" id="A0A1I6GHI8"/>
<dbReference type="Pfam" id="PF16242">
    <property type="entry name" value="Pyrid_ox_like"/>
    <property type="match status" value="1"/>
</dbReference>
<dbReference type="PANTHER" id="PTHR34818">
    <property type="entry name" value="PROTEIN BLI-3"/>
    <property type="match status" value="1"/>
</dbReference>
<dbReference type="InterPro" id="IPR012349">
    <property type="entry name" value="Split_barrel_FMN-bd"/>
</dbReference>
<dbReference type="Proteomes" id="UP000199658">
    <property type="component" value="Unassembled WGS sequence"/>
</dbReference>
<reference evidence="3" key="1">
    <citation type="submission" date="2016-10" db="EMBL/GenBank/DDBJ databases">
        <authorList>
            <person name="Varghese N."/>
            <person name="Submissions S."/>
        </authorList>
    </citation>
    <scope>NUCLEOTIDE SEQUENCE [LARGE SCALE GENOMIC DNA]</scope>
    <source>
        <strain evidence="3">DSM 26921</strain>
    </source>
</reference>
<sequence>MADVERTGTDARGQLFDQLDDVRAGMLGVEGSGQHMQPMTHYFDRDTGELWFITSRDTDLVRGIGQGNTAHFCVQSTSQDYYACLSGPIYQSQDEVKLDEIWSAVAAAYFEGGREDRDVCLLHMPLREAAIWSSSGNPFAFGIEVLRANLTDSTAQTGTHKVINFATAA</sequence>
<gene>
    <name evidence="2" type="ORF">SAMN04488002_1474</name>
</gene>